<comment type="caution">
    <text evidence="6">The sequence shown here is derived from an EMBL/GenBank/DDBJ whole genome shotgun (WGS) entry which is preliminary data.</text>
</comment>
<dbReference type="OrthoDB" id="5620at2759"/>
<organism evidence="6 7">
    <name type="scientific">Tilletiaria anomala (strain ATCC 24038 / CBS 436.72 / UBC 951)</name>
    <dbReference type="NCBI Taxonomy" id="1037660"/>
    <lineage>
        <taxon>Eukaryota</taxon>
        <taxon>Fungi</taxon>
        <taxon>Dikarya</taxon>
        <taxon>Basidiomycota</taxon>
        <taxon>Ustilaginomycotina</taxon>
        <taxon>Exobasidiomycetes</taxon>
        <taxon>Georgefischeriales</taxon>
        <taxon>Tilletiariaceae</taxon>
        <taxon>Tilletiaria</taxon>
    </lineage>
</organism>
<dbReference type="FunCoup" id="A0A066WFM3">
    <property type="interactions" value="16"/>
</dbReference>
<gene>
    <name evidence="6" type="ORF">K437DRAFT_277489</name>
</gene>
<comment type="subcellular location">
    <subcellularLocation>
        <location evidence="1">Membrane</location>
    </subcellularLocation>
</comment>
<dbReference type="EMBL" id="JMSN01000008">
    <property type="protein sequence ID" value="KDN52601.1"/>
    <property type="molecule type" value="Genomic_DNA"/>
</dbReference>
<dbReference type="GO" id="GO:0016020">
    <property type="term" value="C:membrane"/>
    <property type="evidence" value="ECO:0007669"/>
    <property type="project" value="UniProtKB-SubCell"/>
</dbReference>
<dbReference type="InterPro" id="IPR044890">
    <property type="entry name" value="TMEM14_sf"/>
</dbReference>
<dbReference type="PANTHER" id="PTHR12668:SF53">
    <property type="entry name" value="TMEM14 PROTEIN HOMOLOG YJR085C"/>
    <property type="match status" value="1"/>
</dbReference>
<dbReference type="Proteomes" id="UP000027361">
    <property type="component" value="Unassembled WGS sequence"/>
</dbReference>
<comment type="similarity">
    <text evidence="2">Belongs to the TMEM14 family.</text>
</comment>
<dbReference type="Pfam" id="PF03647">
    <property type="entry name" value="Tmemb_14"/>
    <property type="match status" value="1"/>
</dbReference>
<protein>
    <recommendedName>
        <fullName evidence="8">TMEM14-domain-containing protein</fullName>
    </recommendedName>
</protein>
<dbReference type="InterPro" id="IPR005349">
    <property type="entry name" value="TMEM14"/>
</dbReference>
<dbReference type="AlphaFoldDB" id="A0A066WFM3"/>
<keyword evidence="3" id="KW-0812">Transmembrane</keyword>
<dbReference type="OMA" id="ALATWYY"/>
<name>A0A066WFM3_TILAU</name>
<accession>A0A066WFM3</accession>
<evidence type="ECO:0000256" key="2">
    <source>
        <dbReference type="ARBA" id="ARBA00007590"/>
    </source>
</evidence>
<dbReference type="InParanoid" id="A0A066WFM3"/>
<dbReference type="PANTHER" id="PTHR12668">
    <property type="entry name" value="TRANSMEMBRANE PROTEIN 14, 15"/>
    <property type="match status" value="1"/>
</dbReference>
<evidence type="ECO:0000256" key="3">
    <source>
        <dbReference type="ARBA" id="ARBA00022692"/>
    </source>
</evidence>
<keyword evidence="4" id="KW-1133">Transmembrane helix</keyword>
<keyword evidence="7" id="KW-1185">Reference proteome</keyword>
<evidence type="ECO:0000256" key="4">
    <source>
        <dbReference type="ARBA" id="ARBA00022989"/>
    </source>
</evidence>
<reference evidence="6 7" key="1">
    <citation type="submission" date="2014-05" db="EMBL/GenBank/DDBJ databases">
        <title>Draft genome sequence of a rare smut relative, Tilletiaria anomala UBC 951.</title>
        <authorList>
            <consortium name="DOE Joint Genome Institute"/>
            <person name="Toome M."/>
            <person name="Kuo A."/>
            <person name="Henrissat B."/>
            <person name="Lipzen A."/>
            <person name="Tritt A."/>
            <person name="Yoshinaga Y."/>
            <person name="Zane M."/>
            <person name="Barry K."/>
            <person name="Grigoriev I.V."/>
            <person name="Spatafora J.W."/>
            <person name="Aimea M.C."/>
        </authorList>
    </citation>
    <scope>NUCLEOTIDE SEQUENCE [LARGE SCALE GENOMIC DNA]</scope>
    <source>
        <strain evidence="6 7">UBC 951</strain>
    </source>
</reference>
<evidence type="ECO:0008006" key="8">
    <source>
        <dbReference type="Google" id="ProtNLM"/>
    </source>
</evidence>
<evidence type="ECO:0000313" key="7">
    <source>
        <dbReference type="Proteomes" id="UP000027361"/>
    </source>
</evidence>
<evidence type="ECO:0000256" key="1">
    <source>
        <dbReference type="ARBA" id="ARBA00004370"/>
    </source>
</evidence>
<sequence length="102" mass="10499">MSEHPAFTMAALCSIGGIIGYSRTRSIPSLVAGITVGALYGFGGYRIKNGGDYGYDICAAASAVLLASSLPRARKGPVPAVLTATSLAAGAYYGKQVYDFRS</sequence>
<dbReference type="Gene3D" id="1.10.10.1740">
    <property type="entry name" value="Transmembrane protein 14-like"/>
    <property type="match status" value="1"/>
</dbReference>
<dbReference type="RefSeq" id="XP_013245440.1">
    <property type="nucleotide sequence ID" value="XM_013389986.1"/>
</dbReference>
<proteinExistence type="inferred from homology"/>
<evidence type="ECO:0000256" key="5">
    <source>
        <dbReference type="ARBA" id="ARBA00023136"/>
    </source>
</evidence>
<evidence type="ECO:0000313" key="6">
    <source>
        <dbReference type="EMBL" id="KDN52601.1"/>
    </source>
</evidence>
<dbReference type="GeneID" id="25266813"/>
<keyword evidence="5" id="KW-0472">Membrane</keyword>
<dbReference type="HOGENOM" id="CLU_096652_3_1_1"/>